<keyword evidence="5" id="KW-1185">Reference proteome</keyword>
<name>A0ABP4EBD5_9ACTN</name>
<feature type="transmembrane region" description="Helical" evidence="2">
    <location>
        <begin position="216"/>
        <end position="233"/>
    </location>
</feature>
<dbReference type="InterPro" id="IPR002656">
    <property type="entry name" value="Acyl_transf_3_dom"/>
</dbReference>
<feature type="transmembrane region" description="Helical" evidence="2">
    <location>
        <begin position="179"/>
        <end position="196"/>
    </location>
</feature>
<dbReference type="Pfam" id="PF01757">
    <property type="entry name" value="Acyl_transf_3"/>
    <property type="match status" value="1"/>
</dbReference>
<accession>A0ABP4EBD5</accession>
<organism evidence="4 5">
    <name type="scientific">Nocardioides dubius</name>
    <dbReference type="NCBI Taxonomy" id="317019"/>
    <lineage>
        <taxon>Bacteria</taxon>
        <taxon>Bacillati</taxon>
        <taxon>Actinomycetota</taxon>
        <taxon>Actinomycetes</taxon>
        <taxon>Propionibacteriales</taxon>
        <taxon>Nocardioidaceae</taxon>
        <taxon>Nocardioides</taxon>
    </lineage>
</organism>
<dbReference type="EMBL" id="BAAALG010000003">
    <property type="protein sequence ID" value="GAA1096236.1"/>
    <property type="molecule type" value="Genomic_DNA"/>
</dbReference>
<keyword evidence="2" id="KW-0812">Transmembrane</keyword>
<feature type="domain" description="Acyltransferase 3" evidence="3">
    <location>
        <begin position="16"/>
        <end position="346"/>
    </location>
</feature>
<dbReference type="PANTHER" id="PTHR23028">
    <property type="entry name" value="ACETYLTRANSFERASE"/>
    <property type="match status" value="1"/>
</dbReference>
<feature type="transmembrane region" description="Helical" evidence="2">
    <location>
        <begin position="18"/>
        <end position="37"/>
    </location>
</feature>
<reference evidence="5" key="1">
    <citation type="journal article" date="2019" name="Int. J. Syst. Evol. Microbiol.">
        <title>The Global Catalogue of Microorganisms (GCM) 10K type strain sequencing project: providing services to taxonomists for standard genome sequencing and annotation.</title>
        <authorList>
            <consortium name="The Broad Institute Genomics Platform"/>
            <consortium name="The Broad Institute Genome Sequencing Center for Infectious Disease"/>
            <person name="Wu L."/>
            <person name="Ma J."/>
        </authorList>
    </citation>
    <scope>NUCLEOTIDE SEQUENCE [LARGE SCALE GENOMIC DNA]</scope>
    <source>
        <strain evidence="5">JCM 13008</strain>
    </source>
</reference>
<gene>
    <name evidence="4" type="ORF">GCM10009668_10910</name>
</gene>
<evidence type="ECO:0000256" key="1">
    <source>
        <dbReference type="SAM" id="MobiDB-lite"/>
    </source>
</evidence>
<feature type="transmembrane region" description="Helical" evidence="2">
    <location>
        <begin position="154"/>
        <end position="172"/>
    </location>
</feature>
<feature type="transmembrane region" description="Helical" evidence="2">
    <location>
        <begin position="57"/>
        <end position="75"/>
    </location>
</feature>
<comment type="caution">
    <text evidence="4">The sequence shown here is derived from an EMBL/GenBank/DDBJ whole genome shotgun (WGS) entry which is preliminary data.</text>
</comment>
<evidence type="ECO:0000313" key="4">
    <source>
        <dbReference type="EMBL" id="GAA1096236.1"/>
    </source>
</evidence>
<keyword evidence="2" id="KW-1133">Transmembrane helix</keyword>
<feature type="transmembrane region" description="Helical" evidence="2">
    <location>
        <begin position="262"/>
        <end position="284"/>
    </location>
</feature>
<feature type="transmembrane region" description="Helical" evidence="2">
    <location>
        <begin position="96"/>
        <end position="113"/>
    </location>
</feature>
<sequence length="397" mass="44420">MAPDVTEKSSNRLAPLDGLRGIAIILVVLSHGWMLQWPLDEIFTNPWLKPWFKSGNSAVTIFLVASGFLTYRALARGGSLEGMRPGVTFLRRVLRVAPAVWVMMAVILLIASIDPTDDYSQDTNRRNLVRVLTYTWNWFIHDSILDVRDDLGHLWYLSVDMQAFVLMSLLAWMLRRRPLGLPAALAGIWLVLAWWRTYIADREDHLLALLRTTVRMDAFVIGMLAASLIPLAGQLRGHTRGLRIGTGVAFVPLIVWCDDNAAYLSLPGTLLQVNAALFLFALVLSTDQPRRSLLALPGLVWLGRNSLALYIWHVPVIKFMVRHAGDWSWQARTAVALLVVVGICWLSDRLIDRKVSTLLARPGWRRLDDGLVPALSSSVGGAWRSSRAPGAPKRRRG</sequence>
<evidence type="ECO:0000313" key="5">
    <source>
        <dbReference type="Proteomes" id="UP001501581"/>
    </source>
</evidence>
<feature type="transmembrane region" description="Helical" evidence="2">
    <location>
        <begin position="240"/>
        <end position="256"/>
    </location>
</feature>
<keyword evidence="2" id="KW-0472">Membrane</keyword>
<feature type="transmembrane region" description="Helical" evidence="2">
    <location>
        <begin position="293"/>
        <end position="313"/>
    </location>
</feature>
<dbReference type="RefSeq" id="WP_343992136.1">
    <property type="nucleotide sequence ID" value="NZ_BAAALG010000003.1"/>
</dbReference>
<feature type="region of interest" description="Disordered" evidence="1">
    <location>
        <begin position="377"/>
        <end position="397"/>
    </location>
</feature>
<protein>
    <recommendedName>
        <fullName evidence="3">Acyltransferase 3 domain-containing protein</fullName>
    </recommendedName>
</protein>
<feature type="transmembrane region" description="Helical" evidence="2">
    <location>
        <begin position="333"/>
        <end position="351"/>
    </location>
</feature>
<dbReference type="PANTHER" id="PTHR23028:SF53">
    <property type="entry name" value="ACYL_TRANSF_3 DOMAIN-CONTAINING PROTEIN"/>
    <property type="match status" value="1"/>
</dbReference>
<dbReference type="InterPro" id="IPR050879">
    <property type="entry name" value="Acyltransferase_3"/>
</dbReference>
<dbReference type="Proteomes" id="UP001501581">
    <property type="component" value="Unassembled WGS sequence"/>
</dbReference>
<proteinExistence type="predicted"/>
<evidence type="ECO:0000259" key="3">
    <source>
        <dbReference type="Pfam" id="PF01757"/>
    </source>
</evidence>
<evidence type="ECO:0000256" key="2">
    <source>
        <dbReference type="SAM" id="Phobius"/>
    </source>
</evidence>